<organism evidence="2 3">
    <name type="scientific">Actimicrobium antarcticum</name>
    <dbReference type="NCBI Taxonomy" id="1051899"/>
    <lineage>
        <taxon>Bacteria</taxon>
        <taxon>Pseudomonadati</taxon>
        <taxon>Pseudomonadota</taxon>
        <taxon>Betaproteobacteria</taxon>
        <taxon>Burkholderiales</taxon>
        <taxon>Oxalobacteraceae</taxon>
        <taxon>Actimicrobium</taxon>
    </lineage>
</organism>
<comment type="caution">
    <text evidence="2">The sequence shown here is derived from an EMBL/GenBank/DDBJ whole genome shotgun (WGS) entry which is preliminary data.</text>
</comment>
<gene>
    <name evidence="2" type="ORF">GCM10022212_28710</name>
</gene>
<dbReference type="PANTHER" id="PTHR37512:SF1">
    <property type="entry name" value="NADR_TTD14 AAA DOMAIN-CONTAINING PROTEIN"/>
    <property type="match status" value="1"/>
</dbReference>
<dbReference type="InterPro" id="IPR052735">
    <property type="entry name" value="NAD_biosynth-regulator"/>
</dbReference>
<sequence length="172" mass="19117">MAAIAILGAESTGKSTLAAALATRHQTLWVPEYLREFVDMHQRTPHEDEQFLIASRQVAREDTFARDANRWLFCDTTPLMTALYSQFYFGRVDAALAALAASRRYALTFVTAPDTPWIADGLQRESADVRDTVHQCLIAQLMSTGSGFHLLSGTLEKRLVEADRLLEISAGK</sequence>
<dbReference type="Pfam" id="PF13521">
    <property type="entry name" value="AAA_28"/>
    <property type="match status" value="1"/>
</dbReference>
<dbReference type="InterPro" id="IPR038727">
    <property type="entry name" value="NadR/Ttd14_AAA_dom"/>
</dbReference>
<name>A0ABP7TNB7_9BURK</name>
<feature type="domain" description="NadR/Ttd14 AAA" evidence="1">
    <location>
        <begin position="4"/>
        <end position="158"/>
    </location>
</feature>
<dbReference type="SUPFAM" id="SSF52540">
    <property type="entry name" value="P-loop containing nucleoside triphosphate hydrolases"/>
    <property type="match status" value="1"/>
</dbReference>
<dbReference type="Gene3D" id="3.40.50.300">
    <property type="entry name" value="P-loop containing nucleotide triphosphate hydrolases"/>
    <property type="match status" value="1"/>
</dbReference>
<dbReference type="PANTHER" id="PTHR37512">
    <property type="entry name" value="TRIFUNCTIONAL NAD BIOSYNTHESIS/REGULATOR PROTEIN NADR"/>
    <property type="match status" value="1"/>
</dbReference>
<evidence type="ECO:0000259" key="1">
    <source>
        <dbReference type="Pfam" id="PF13521"/>
    </source>
</evidence>
<dbReference type="RefSeq" id="WP_344764131.1">
    <property type="nucleotide sequence ID" value="NZ_BAAAZE010000012.1"/>
</dbReference>
<keyword evidence="3" id="KW-1185">Reference proteome</keyword>
<evidence type="ECO:0000313" key="2">
    <source>
        <dbReference type="EMBL" id="GAA4028849.1"/>
    </source>
</evidence>
<dbReference type="Proteomes" id="UP001501353">
    <property type="component" value="Unassembled WGS sequence"/>
</dbReference>
<accession>A0ABP7TNB7</accession>
<dbReference type="InterPro" id="IPR027417">
    <property type="entry name" value="P-loop_NTPase"/>
</dbReference>
<protein>
    <recommendedName>
        <fullName evidence="1">NadR/Ttd14 AAA domain-containing protein</fullName>
    </recommendedName>
</protein>
<reference evidence="3" key="1">
    <citation type="journal article" date="2019" name="Int. J. Syst. Evol. Microbiol.">
        <title>The Global Catalogue of Microorganisms (GCM) 10K type strain sequencing project: providing services to taxonomists for standard genome sequencing and annotation.</title>
        <authorList>
            <consortium name="The Broad Institute Genomics Platform"/>
            <consortium name="The Broad Institute Genome Sequencing Center for Infectious Disease"/>
            <person name="Wu L."/>
            <person name="Ma J."/>
        </authorList>
    </citation>
    <scope>NUCLEOTIDE SEQUENCE [LARGE SCALE GENOMIC DNA]</scope>
    <source>
        <strain evidence="3">JCM 16673</strain>
    </source>
</reference>
<evidence type="ECO:0000313" key="3">
    <source>
        <dbReference type="Proteomes" id="UP001501353"/>
    </source>
</evidence>
<dbReference type="EMBL" id="BAAAZE010000012">
    <property type="protein sequence ID" value="GAA4028849.1"/>
    <property type="molecule type" value="Genomic_DNA"/>
</dbReference>
<proteinExistence type="predicted"/>